<reference evidence="1" key="2">
    <citation type="journal article" date="2015" name="Data Brief">
        <title>Shoot transcriptome of the giant reed, Arundo donax.</title>
        <authorList>
            <person name="Barrero R.A."/>
            <person name="Guerrero F.D."/>
            <person name="Moolhuijzen P."/>
            <person name="Goolsby J.A."/>
            <person name="Tidwell J."/>
            <person name="Bellgard S.E."/>
            <person name="Bellgard M.I."/>
        </authorList>
    </citation>
    <scope>NUCLEOTIDE SEQUENCE</scope>
    <source>
        <tissue evidence="1">Shoot tissue taken approximately 20 cm above the soil surface</tissue>
    </source>
</reference>
<reference evidence="1" key="1">
    <citation type="submission" date="2014-09" db="EMBL/GenBank/DDBJ databases">
        <authorList>
            <person name="Magalhaes I.L.F."/>
            <person name="Oliveira U."/>
            <person name="Santos F.R."/>
            <person name="Vidigal T.H.D.A."/>
            <person name="Brescovit A.D."/>
            <person name="Santos A.J."/>
        </authorList>
    </citation>
    <scope>NUCLEOTIDE SEQUENCE</scope>
    <source>
        <tissue evidence="1">Shoot tissue taken approximately 20 cm above the soil surface</tissue>
    </source>
</reference>
<name>A0A0A9A688_ARUDO</name>
<accession>A0A0A9A688</accession>
<evidence type="ECO:0000313" key="1">
    <source>
        <dbReference type="EMBL" id="JAD47179.1"/>
    </source>
</evidence>
<organism evidence="1">
    <name type="scientific">Arundo donax</name>
    <name type="common">Giant reed</name>
    <name type="synonym">Donax arundinaceus</name>
    <dbReference type="NCBI Taxonomy" id="35708"/>
    <lineage>
        <taxon>Eukaryota</taxon>
        <taxon>Viridiplantae</taxon>
        <taxon>Streptophyta</taxon>
        <taxon>Embryophyta</taxon>
        <taxon>Tracheophyta</taxon>
        <taxon>Spermatophyta</taxon>
        <taxon>Magnoliopsida</taxon>
        <taxon>Liliopsida</taxon>
        <taxon>Poales</taxon>
        <taxon>Poaceae</taxon>
        <taxon>PACMAD clade</taxon>
        <taxon>Arundinoideae</taxon>
        <taxon>Arundineae</taxon>
        <taxon>Arundo</taxon>
    </lineage>
</organism>
<dbReference type="AlphaFoldDB" id="A0A0A9A688"/>
<proteinExistence type="predicted"/>
<protein>
    <submittedName>
        <fullName evidence="1">Uncharacterized protein</fullName>
    </submittedName>
</protein>
<dbReference type="EMBL" id="GBRH01250716">
    <property type="protein sequence ID" value="JAD47179.1"/>
    <property type="molecule type" value="Transcribed_RNA"/>
</dbReference>
<sequence length="27" mass="2952">MDPRFASCSGLTKPKKTAVFDKTVPAR</sequence>